<dbReference type="EMBL" id="KM349827">
    <property type="protein sequence ID" value="AIQ81014.1"/>
    <property type="molecule type" value="Genomic_DNA"/>
</dbReference>
<dbReference type="AlphaFoldDB" id="A0A089N8R7"/>
<geneLocation type="mitochondrion" evidence="2"/>
<keyword evidence="1" id="KW-0472">Membrane</keyword>
<sequence length="58" mass="6586">MYQILPMNTLNAVMALSVSLICIISFSQFWIESKSSASKQSKMKKNVFNKSMFSLFVS</sequence>
<proteinExistence type="predicted"/>
<protein>
    <submittedName>
        <fullName evidence="2">ATP synthase subunit 8</fullName>
    </submittedName>
</protein>
<evidence type="ECO:0000313" key="2">
    <source>
        <dbReference type="EMBL" id="AIQ81014.1"/>
    </source>
</evidence>
<reference evidence="2" key="1">
    <citation type="journal article" date="2015" name="BMC Genomics">
        <title>A novel mitochondrial genome architecture in thrips (Insecta: Thysanoptera): extreme size asymmetry among chromosomes and possible recent control region duplication.</title>
        <authorList>
            <person name="Dickey A.M."/>
            <person name="Kumar V."/>
            <person name="Morgan J.K."/>
            <person name="Jara-Cavieres A."/>
            <person name="Shatters R.G.Jr."/>
            <person name="McKenzie C.L."/>
            <person name="Osborne L.S."/>
        </authorList>
    </citation>
    <scope>NUCLEOTIDE SEQUENCE</scope>
</reference>
<organism evidence="2">
    <name type="scientific">Scirtothrips dorsalis</name>
    <name type="common">Chilli thrips</name>
    <dbReference type="NCBI Taxonomy" id="163899"/>
    <lineage>
        <taxon>Eukaryota</taxon>
        <taxon>Metazoa</taxon>
        <taxon>Ecdysozoa</taxon>
        <taxon>Arthropoda</taxon>
        <taxon>Hexapoda</taxon>
        <taxon>Insecta</taxon>
        <taxon>Pterygota</taxon>
        <taxon>Neoptera</taxon>
        <taxon>Paraneoptera</taxon>
        <taxon>Thysanoptera</taxon>
        <taxon>Terebrantia</taxon>
        <taxon>Thripoidea</taxon>
        <taxon>Thripidae</taxon>
        <taxon>Scirtothrips</taxon>
    </lineage>
</organism>
<keyword evidence="2" id="KW-0496">Mitochondrion</keyword>
<gene>
    <name evidence="2" type="primary">ATP8</name>
</gene>
<evidence type="ECO:0000256" key="1">
    <source>
        <dbReference type="SAM" id="Phobius"/>
    </source>
</evidence>
<feature type="transmembrane region" description="Helical" evidence="1">
    <location>
        <begin position="12"/>
        <end position="31"/>
    </location>
</feature>
<accession>A0A089N8R7</accession>
<name>A0A089N8R7_SCIDO</name>
<keyword evidence="1" id="KW-1133">Transmembrane helix</keyword>
<keyword evidence="1" id="KW-0812">Transmembrane</keyword>